<dbReference type="InterPro" id="IPR001789">
    <property type="entry name" value="Sig_transdc_resp-reg_receiver"/>
</dbReference>
<comment type="function">
    <text evidence="2">May play the central regulatory role in sporulation. It may be an element of the effector pathway responsible for the activation of sporulation genes in response to nutritional stress. Spo0A may act in concert with spo0H (a sigma factor) to control the expression of some genes that are critical to the sporulation process.</text>
</comment>
<sequence>MVIRTFIVDDEAPARRELRFLLESLPDCQIVGDAASGEEALEKLRSLPADVIFLDIHLGDIDGLQVARTLSEEGHLPLIVFATAFDHYALQAFEFHAIDYLLKPFDPRRLTSTWQAIRQRIQNQANLQQKIDELKQWLLHGQPSRPVEAPSPSAPAPNPVSAQPLERIAAQKNGKILLVSAENIRYATVEGRKAVVQVNGERYELHLTLQELEERLDPQLFFRVHRAYLVNISKIREIVPWFNGSYNVILDDRSEIPVSRHYAKEFKEHLGI</sequence>
<dbReference type="PROSITE" id="PS50930">
    <property type="entry name" value="HTH_LYTTR"/>
    <property type="match status" value="1"/>
</dbReference>
<feature type="modified residue" description="4-aspartylphosphate" evidence="3">
    <location>
        <position position="55"/>
    </location>
</feature>
<dbReference type="GO" id="GO:0000156">
    <property type="term" value="F:phosphorelay response regulator activity"/>
    <property type="evidence" value="ECO:0007669"/>
    <property type="project" value="InterPro"/>
</dbReference>
<dbReference type="InterPro" id="IPR011006">
    <property type="entry name" value="CheY-like_superfamily"/>
</dbReference>
<reference evidence="6 7" key="1">
    <citation type="submission" date="2019-03" db="EMBL/GenBank/DDBJ databases">
        <title>Genomic Encyclopedia of Type Strains, Phase IV (KMG-IV): sequencing the most valuable type-strain genomes for metagenomic binning, comparative biology and taxonomic classification.</title>
        <authorList>
            <person name="Goeker M."/>
        </authorList>
    </citation>
    <scope>NUCLEOTIDE SEQUENCE [LARGE SCALE GENOMIC DNA]</scope>
    <source>
        <strain evidence="6 7">DSM 11170</strain>
    </source>
</reference>
<keyword evidence="7" id="KW-1185">Reference proteome</keyword>
<evidence type="ECO:0000313" key="7">
    <source>
        <dbReference type="Proteomes" id="UP000294813"/>
    </source>
</evidence>
<keyword evidence="3" id="KW-0597">Phosphoprotein</keyword>
<evidence type="ECO:0000256" key="2">
    <source>
        <dbReference type="ARBA" id="ARBA00024867"/>
    </source>
</evidence>
<dbReference type="Proteomes" id="UP000294813">
    <property type="component" value="Unassembled WGS sequence"/>
</dbReference>
<organism evidence="6 7">
    <name type="scientific">Heliophilum fasciatum</name>
    <dbReference type="NCBI Taxonomy" id="35700"/>
    <lineage>
        <taxon>Bacteria</taxon>
        <taxon>Bacillati</taxon>
        <taxon>Bacillota</taxon>
        <taxon>Clostridia</taxon>
        <taxon>Eubacteriales</taxon>
        <taxon>Heliobacteriaceae</taxon>
        <taxon>Heliophilum</taxon>
    </lineage>
</organism>
<dbReference type="CDD" id="cd17532">
    <property type="entry name" value="REC_LytTR_AlgR-like"/>
    <property type="match status" value="1"/>
</dbReference>
<comment type="caution">
    <text evidence="6">The sequence shown here is derived from an EMBL/GenBank/DDBJ whole genome shotgun (WGS) entry which is preliminary data.</text>
</comment>
<dbReference type="SUPFAM" id="SSF52172">
    <property type="entry name" value="CheY-like"/>
    <property type="match status" value="1"/>
</dbReference>
<accession>A0A4R2S988</accession>
<protein>
    <recommendedName>
        <fullName evidence="1">Stage 0 sporulation protein A homolog</fullName>
    </recommendedName>
</protein>
<gene>
    <name evidence="6" type="ORF">EDD73_101149</name>
</gene>
<dbReference type="Gene3D" id="3.40.50.2300">
    <property type="match status" value="1"/>
</dbReference>
<dbReference type="PANTHER" id="PTHR37299">
    <property type="entry name" value="TRANSCRIPTIONAL REGULATOR-RELATED"/>
    <property type="match status" value="1"/>
</dbReference>
<dbReference type="EMBL" id="SLXT01000001">
    <property type="protein sequence ID" value="TCP68981.1"/>
    <property type="molecule type" value="Genomic_DNA"/>
</dbReference>
<name>A0A4R2S988_9FIRM</name>
<dbReference type="InterPro" id="IPR007492">
    <property type="entry name" value="LytTR_DNA-bd_dom"/>
</dbReference>
<feature type="domain" description="HTH LytTR-type" evidence="5">
    <location>
        <begin position="168"/>
        <end position="272"/>
    </location>
</feature>
<dbReference type="PANTHER" id="PTHR37299:SF1">
    <property type="entry name" value="STAGE 0 SPORULATION PROTEIN A HOMOLOG"/>
    <property type="match status" value="1"/>
</dbReference>
<dbReference type="OrthoDB" id="9809318at2"/>
<dbReference type="Gene3D" id="2.40.50.40">
    <property type="match status" value="1"/>
</dbReference>
<dbReference type="RefSeq" id="WP_131917772.1">
    <property type="nucleotide sequence ID" value="NZ_JAOQNU010000001.1"/>
</dbReference>
<dbReference type="InterPro" id="IPR046947">
    <property type="entry name" value="LytR-like"/>
</dbReference>
<dbReference type="AlphaFoldDB" id="A0A4R2S988"/>
<evidence type="ECO:0000313" key="6">
    <source>
        <dbReference type="EMBL" id="TCP68981.1"/>
    </source>
</evidence>
<evidence type="ECO:0000259" key="4">
    <source>
        <dbReference type="PROSITE" id="PS50110"/>
    </source>
</evidence>
<dbReference type="Pfam" id="PF04397">
    <property type="entry name" value="LytTR"/>
    <property type="match status" value="1"/>
</dbReference>
<dbReference type="SMART" id="SM00448">
    <property type="entry name" value="REC"/>
    <property type="match status" value="1"/>
</dbReference>
<dbReference type="PROSITE" id="PS50110">
    <property type="entry name" value="RESPONSE_REGULATORY"/>
    <property type="match status" value="1"/>
</dbReference>
<dbReference type="GO" id="GO:0003677">
    <property type="term" value="F:DNA binding"/>
    <property type="evidence" value="ECO:0007669"/>
    <property type="project" value="InterPro"/>
</dbReference>
<evidence type="ECO:0000256" key="3">
    <source>
        <dbReference type="PROSITE-ProRule" id="PRU00169"/>
    </source>
</evidence>
<evidence type="ECO:0000259" key="5">
    <source>
        <dbReference type="PROSITE" id="PS50930"/>
    </source>
</evidence>
<feature type="domain" description="Response regulatory" evidence="4">
    <location>
        <begin position="4"/>
        <end position="118"/>
    </location>
</feature>
<dbReference type="Gene3D" id="2.20.25.10">
    <property type="match status" value="1"/>
</dbReference>
<proteinExistence type="predicted"/>
<evidence type="ECO:0000256" key="1">
    <source>
        <dbReference type="ARBA" id="ARBA00018672"/>
    </source>
</evidence>
<dbReference type="SMART" id="SM00850">
    <property type="entry name" value="LytTR"/>
    <property type="match status" value="1"/>
</dbReference>
<dbReference type="Pfam" id="PF00072">
    <property type="entry name" value="Response_reg"/>
    <property type="match status" value="1"/>
</dbReference>